<organism evidence="1 2">
    <name type="scientific">Dorcoceras hygrometricum</name>
    <dbReference type="NCBI Taxonomy" id="472368"/>
    <lineage>
        <taxon>Eukaryota</taxon>
        <taxon>Viridiplantae</taxon>
        <taxon>Streptophyta</taxon>
        <taxon>Embryophyta</taxon>
        <taxon>Tracheophyta</taxon>
        <taxon>Spermatophyta</taxon>
        <taxon>Magnoliopsida</taxon>
        <taxon>eudicotyledons</taxon>
        <taxon>Gunneridae</taxon>
        <taxon>Pentapetalae</taxon>
        <taxon>asterids</taxon>
        <taxon>lamiids</taxon>
        <taxon>Lamiales</taxon>
        <taxon>Gesneriaceae</taxon>
        <taxon>Didymocarpoideae</taxon>
        <taxon>Trichosporeae</taxon>
        <taxon>Loxocarpinae</taxon>
        <taxon>Dorcoceras</taxon>
    </lineage>
</organism>
<dbReference type="OrthoDB" id="1903589at2759"/>
<gene>
    <name evidence="1" type="ORF">F511_04901</name>
</gene>
<keyword evidence="2" id="KW-1185">Reference proteome</keyword>
<evidence type="ECO:0000313" key="2">
    <source>
        <dbReference type="Proteomes" id="UP000250235"/>
    </source>
</evidence>
<dbReference type="EMBL" id="KV005015">
    <property type="protein sequence ID" value="KZV34927.1"/>
    <property type="molecule type" value="Genomic_DNA"/>
</dbReference>
<protein>
    <submittedName>
        <fullName evidence="1">Uncharacterized protein</fullName>
    </submittedName>
</protein>
<accession>A0A2Z7BRL9</accession>
<reference evidence="1 2" key="1">
    <citation type="journal article" date="2015" name="Proc. Natl. Acad. Sci. U.S.A.">
        <title>The resurrection genome of Boea hygrometrica: A blueprint for survival of dehydration.</title>
        <authorList>
            <person name="Xiao L."/>
            <person name="Yang G."/>
            <person name="Zhang L."/>
            <person name="Yang X."/>
            <person name="Zhao S."/>
            <person name="Ji Z."/>
            <person name="Zhou Q."/>
            <person name="Hu M."/>
            <person name="Wang Y."/>
            <person name="Chen M."/>
            <person name="Xu Y."/>
            <person name="Jin H."/>
            <person name="Xiao X."/>
            <person name="Hu G."/>
            <person name="Bao F."/>
            <person name="Hu Y."/>
            <person name="Wan P."/>
            <person name="Li L."/>
            <person name="Deng X."/>
            <person name="Kuang T."/>
            <person name="Xiang C."/>
            <person name="Zhu J.K."/>
            <person name="Oliver M.J."/>
            <person name="He Y."/>
        </authorList>
    </citation>
    <scope>NUCLEOTIDE SEQUENCE [LARGE SCALE GENOMIC DNA]</scope>
    <source>
        <strain evidence="2">cv. XS01</strain>
    </source>
</reference>
<dbReference type="Proteomes" id="UP000250235">
    <property type="component" value="Unassembled WGS sequence"/>
</dbReference>
<sequence>MQIRKRKPLSDITNAYDLIPTSTLRKLVSSSASNSSPTLKPPISILKPTASFRGQKVSADSSPTLNGLDVRSDTSIGSSVNNAHALTSTTVRFLNRKFPATSTTRDCNVMLSCLLNGCHRGRELFSCLV</sequence>
<proteinExistence type="predicted"/>
<dbReference type="AlphaFoldDB" id="A0A2Z7BRL9"/>
<evidence type="ECO:0000313" key="1">
    <source>
        <dbReference type="EMBL" id="KZV34927.1"/>
    </source>
</evidence>
<name>A0A2Z7BRL9_9LAMI</name>